<evidence type="ECO:0000256" key="1">
    <source>
        <dbReference type="ARBA" id="ARBA00004141"/>
    </source>
</evidence>
<dbReference type="SMART" id="SM00116">
    <property type="entry name" value="CBS"/>
    <property type="match status" value="2"/>
</dbReference>
<feature type="transmembrane region" description="Helical" evidence="9">
    <location>
        <begin position="55"/>
        <end position="79"/>
    </location>
</feature>
<evidence type="ECO:0000256" key="9">
    <source>
        <dbReference type="SAM" id="Phobius"/>
    </source>
</evidence>
<evidence type="ECO:0000256" key="2">
    <source>
        <dbReference type="ARBA" id="ARBA00022692"/>
    </source>
</evidence>
<keyword evidence="3" id="KW-0677">Repeat</keyword>
<dbReference type="InterPro" id="IPR044751">
    <property type="entry name" value="Ion_transp-like_CBS"/>
</dbReference>
<gene>
    <name evidence="12" type="ORF">EYH37_00160</name>
</gene>
<keyword evidence="2 8" id="KW-0812">Transmembrane</keyword>
<dbReference type="PANTHER" id="PTHR22777">
    <property type="entry name" value="HEMOLYSIN-RELATED"/>
    <property type="match status" value="1"/>
</dbReference>
<dbReference type="InterPro" id="IPR016169">
    <property type="entry name" value="FAD-bd_PCMH_sub2"/>
</dbReference>
<evidence type="ECO:0000256" key="8">
    <source>
        <dbReference type="PROSITE-ProRule" id="PRU01193"/>
    </source>
</evidence>
<dbReference type="Pfam" id="PF00571">
    <property type="entry name" value="CBS"/>
    <property type="match status" value="2"/>
</dbReference>
<dbReference type="InterPro" id="IPR005170">
    <property type="entry name" value="Transptr-assoc_dom"/>
</dbReference>
<sequence length="406" mass="46588">MEYIALMVSVLFFVLLEAFFSGSELALVSVNRAKLNLLAKKDRALKDFLNNTESYITLTMFGYTFSIVFATVFYTYFWIKLTSEKYPFLKGYEPLLAETLLIFTLIFGEIIPKSIFLSNAEFLTPLVVKIFYPLRKLFYPIVKSAELISRCLSKHLAKGNKYLTKEELIKLFSSGKVYISKTKALIIANILSFRERTISEIVKPLYEVVTIDENATVYEAGKKIKESGYSRLPVYAGTLQNIVGYVQAYDLLKAKKSESIKKYIRPIKVIGEFERLKEVLDYFIKAKEHIAVVVDERGIVIGIVTLEDIVEEITGELYEKRVHEEEEIKQISPNQWIISANIEISELNKQFNLNIPKGIYSTLGGFIQYKLGKIPKKGETLNYKNYTLKVIDADEKKIKKVLVIKN</sequence>
<dbReference type="InterPro" id="IPR002550">
    <property type="entry name" value="CNNM"/>
</dbReference>
<reference evidence="12" key="1">
    <citation type="journal article" date="2020" name="ISME J.">
        <title>Gammaproteobacteria mediating utilization of methyl-, sulfur- and petroleum organic compounds in deep ocean hydrothermal plumes.</title>
        <authorList>
            <person name="Zhou Z."/>
            <person name="Liu Y."/>
            <person name="Pan J."/>
            <person name="Cron B.R."/>
            <person name="Toner B.M."/>
            <person name="Anantharaman K."/>
            <person name="Breier J.A."/>
            <person name="Dick G.J."/>
            <person name="Li M."/>
        </authorList>
    </citation>
    <scope>NUCLEOTIDE SEQUENCE</scope>
    <source>
        <strain evidence="12">SZUA-1501</strain>
    </source>
</reference>
<keyword evidence="6 8" id="KW-0472">Membrane</keyword>
<dbReference type="SUPFAM" id="SSF56176">
    <property type="entry name" value="FAD-binding/transporter-associated domain-like"/>
    <property type="match status" value="1"/>
</dbReference>
<dbReference type="Gene3D" id="3.30.465.10">
    <property type="match status" value="1"/>
</dbReference>
<comment type="caution">
    <text evidence="12">The sequence shown here is derived from an EMBL/GenBank/DDBJ whole genome shotgun (WGS) entry which is preliminary data.</text>
</comment>
<proteinExistence type="predicted"/>
<dbReference type="InterPro" id="IPR046342">
    <property type="entry name" value="CBS_dom_sf"/>
</dbReference>
<dbReference type="PANTHER" id="PTHR22777:SF17">
    <property type="entry name" value="UPF0053 PROTEIN SLL0260"/>
    <property type="match status" value="1"/>
</dbReference>
<evidence type="ECO:0000256" key="6">
    <source>
        <dbReference type="ARBA" id="ARBA00023136"/>
    </source>
</evidence>
<evidence type="ECO:0000256" key="4">
    <source>
        <dbReference type="ARBA" id="ARBA00022989"/>
    </source>
</evidence>
<dbReference type="InterPro" id="IPR000644">
    <property type="entry name" value="CBS_dom"/>
</dbReference>
<feature type="domain" description="CBS" evidence="10">
    <location>
        <begin position="263"/>
        <end position="319"/>
    </location>
</feature>
<dbReference type="Pfam" id="PF03471">
    <property type="entry name" value="CorC_HlyC"/>
    <property type="match status" value="1"/>
</dbReference>
<dbReference type="InterPro" id="IPR036318">
    <property type="entry name" value="FAD-bd_PCMH-like_sf"/>
</dbReference>
<evidence type="ECO:0000256" key="3">
    <source>
        <dbReference type="ARBA" id="ARBA00022737"/>
    </source>
</evidence>
<dbReference type="GO" id="GO:0050660">
    <property type="term" value="F:flavin adenine dinucleotide binding"/>
    <property type="evidence" value="ECO:0007669"/>
    <property type="project" value="InterPro"/>
</dbReference>
<comment type="subcellular location">
    <subcellularLocation>
        <location evidence="1">Membrane</location>
        <topology evidence="1">Multi-pass membrane protein</topology>
    </subcellularLocation>
</comment>
<accession>A0A9D0YNX7</accession>
<dbReference type="SMART" id="SM01091">
    <property type="entry name" value="CorC_HlyC"/>
    <property type="match status" value="1"/>
</dbReference>
<dbReference type="Proteomes" id="UP000606463">
    <property type="component" value="Unassembled WGS sequence"/>
</dbReference>
<organism evidence="12 13">
    <name type="scientific">Aquifex aeolicus</name>
    <dbReference type="NCBI Taxonomy" id="63363"/>
    <lineage>
        <taxon>Bacteria</taxon>
        <taxon>Pseudomonadati</taxon>
        <taxon>Aquificota</taxon>
        <taxon>Aquificia</taxon>
        <taxon>Aquificales</taxon>
        <taxon>Aquificaceae</taxon>
        <taxon>Aquifex</taxon>
    </lineage>
</organism>
<keyword evidence="5 7" id="KW-0129">CBS domain</keyword>
<name>A0A9D0YNX7_AQUAO</name>
<feature type="domain" description="CNNM transmembrane" evidence="11">
    <location>
        <begin position="1"/>
        <end position="189"/>
    </location>
</feature>
<evidence type="ECO:0000256" key="5">
    <source>
        <dbReference type="ARBA" id="ARBA00023122"/>
    </source>
</evidence>
<evidence type="ECO:0000259" key="10">
    <source>
        <dbReference type="PROSITE" id="PS51371"/>
    </source>
</evidence>
<protein>
    <submittedName>
        <fullName evidence="12">HlyC/CorC family transporter</fullName>
    </submittedName>
</protein>
<evidence type="ECO:0000259" key="11">
    <source>
        <dbReference type="PROSITE" id="PS51846"/>
    </source>
</evidence>
<evidence type="ECO:0000313" key="12">
    <source>
        <dbReference type="EMBL" id="HIP97772.1"/>
    </source>
</evidence>
<dbReference type="Gene3D" id="3.10.580.10">
    <property type="entry name" value="CBS-domain"/>
    <property type="match status" value="1"/>
</dbReference>
<dbReference type="PROSITE" id="PS51846">
    <property type="entry name" value="CNNM"/>
    <property type="match status" value="1"/>
</dbReference>
<dbReference type="PROSITE" id="PS51371">
    <property type="entry name" value="CBS"/>
    <property type="match status" value="2"/>
</dbReference>
<dbReference type="AlphaFoldDB" id="A0A9D0YNX7"/>
<keyword evidence="4 8" id="KW-1133">Transmembrane helix</keyword>
<dbReference type="CDD" id="cd04590">
    <property type="entry name" value="CBS_pair_CorC_HlyC_assoc"/>
    <property type="match status" value="1"/>
</dbReference>
<evidence type="ECO:0000313" key="13">
    <source>
        <dbReference type="Proteomes" id="UP000606463"/>
    </source>
</evidence>
<dbReference type="EMBL" id="DQVE01000002">
    <property type="protein sequence ID" value="HIP97772.1"/>
    <property type="molecule type" value="Genomic_DNA"/>
</dbReference>
<dbReference type="Pfam" id="PF01595">
    <property type="entry name" value="CNNM"/>
    <property type="match status" value="1"/>
</dbReference>
<dbReference type="GO" id="GO:0005886">
    <property type="term" value="C:plasma membrane"/>
    <property type="evidence" value="ECO:0007669"/>
    <property type="project" value="TreeGrafter"/>
</dbReference>
<feature type="domain" description="CBS" evidence="10">
    <location>
        <begin position="202"/>
        <end position="262"/>
    </location>
</feature>
<dbReference type="SUPFAM" id="SSF54631">
    <property type="entry name" value="CBS-domain pair"/>
    <property type="match status" value="1"/>
</dbReference>
<evidence type="ECO:0000256" key="7">
    <source>
        <dbReference type="PROSITE-ProRule" id="PRU00703"/>
    </source>
</evidence>
<feature type="transmembrane region" description="Helical" evidence="9">
    <location>
        <begin position="91"/>
        <end position="111"/>
    </location>
</feature>